<feature type="transmembrane region" description="Helical" evidence="1">
    <location>
        <begin position="18"/>
        <end position="37"/>
    </location>
</feature>
<keyword evidence="1" id="KW-1133">Transmembrane helix</keyword>
<reference evidence="2" key="1">
    <citation type="submission" date="2020-05" db="EMBL/GenBank/DDBJ databases">
        <authorList>
            <person name="Chiriac C."/>
            <person name="Salcher M."/>
            <person name="Ghai R."/>
            <person name="Kavagutti S V."/>
        </authorList>
    </citation>
    <scope>NUCLEOTIDE SEQUENCE</scope>
</reference>
<keyword evidence="1" id="KW-0812">Transmembrane</keyword>
<evidence type="ECO:0000256" key="1">
    <source>
        <dbReference type="SAM" id="Phobius"/>
    </source>
</evidence>
<protein>
    <submittedName>
        <fullName evidence="2">Uncharacterized protein</fullName>
    </submittedName>
</protein>
<organism evidence="2">
    <name type="scientific">uncultured Caudovirales phage</name>
    <dbReference type="NCBI Taxonomy" id="2100421"/>
    <lineage>
        <taxon>Viruses</taxon>
        <taxon>Duplodnaviria</taxon>
        <taxon>Heunggongvirae</taxon>
        <taxon>Uroviricota</taxon>
        <taxon>Caudoviricetes</taxon>
        <taxon>Peduoviridae</taxon>
        <taxon>Maltschvirus</taxon>
        <taxon>Maltschvirus maltsch</taxon>
    </lineage>
</organism>
<proteinExistence type="predicted"/>
<accession>A0A6J5RRC4</accession>
<gene>
    <name evidence="2" type="ORF">UFOVP1290_357</name>
</gene>
<keyword evidence="1" id="KW-0472">Membrane</keyword>
<evidence type="ECO:0000313" key="2">
    <source>
        <dbReference type="EMBL" id="CAB4196837.1"/>
    </source>
</evidence>
<name>A0A6J5RRC4_9CAUD</name>
<sequence length="74" mass="8728">MKVSETISFSYKNIGDTIWVLIYDLTFIAAAIPLYHIEANDSDWIRIKERTFPIKDCLLLEKMILKYKKLLVFS</sequence>
<dbReference type="EMBL" id="LR797252">
    <property type="protein sequence ID" value="CAB4196837.1"/>
    <property type="molecule type" value="Genomic_DNA"/>
</dbReference>